<dbReference type="AlphaFoldDB" id="A0A444U9I8"/>
<name>A0A444U9I8_ACIRT</name>
<keyword evidence="2" id="KW-1185">Reference proteome</keyword>
<comment type="caution">
    <text evidence="1">The sequence shown here is derived from an EMBL/GenBank/DDBJ whole genome shotgun (WGS) entry which is preliminary data.</text>
</comment>
<accession>A0A444U9I8</accession>
<evidence type="ECO:0000313" key="1">
    <source>
        <dbReference type="EMBL" id="RXM31833.1"/>
    </source>
</evidence>
<organism evidence="1 2">
    <name type="scientific">Acipenser ruthenus</name>
    <name type="common">Sterlet sturgeon</name>
    <dbReference type="NCBI Taxonomy" id="7906"/>
    <lineage>
        <taxon>Eukaryota</taxon>
        <taxon>Metazoa</taxon>
        <taxon>Chordata</taxon>
        <taxon>Craniata</taxon>
        <taxon>Vertebrata</taxon>
        <taxon>Euteleostomi</taxon>
        <taxon>Actinopterygii</taxon>
        <taxon>Chondrostei</taxon>
        <taxon>Acipenseriformes</taxon>
        <taxon>Acipenseridae</taxon>
        <taxon>Acipenser</taxon>
    </lineage>
</organism>
<proteinExistence type="predicted"/>
<protein>
    <submittedName>
        <fullName evidence="1">Uncharacterized protein</fullName>
    </submittedName>
</protein>
<dbReference type="Proteomes" id="UP000289886">
    <property type="component" value="Unassembled WGS sequence"/>
</dbReference>
<evidence type="ECO:0000313" key="2">
    <source>
        <dbReference type="Proteomes" id="UP000289886"/>
    </source>
</evidence>
<reference evidence="1 2" key="1">
    <citation type="submission" date="2019-01" db="EMBL/GenBank/DDBJ databases">
        <title>Draft Genome and Complete Hox-Cluster Characterization of the Sterlet Sturgeon (Acipenser ruthenus).</title>
        <authorList>
            <person name="Wei Q."/>
        </authorList>
    </citation>
    <scope>NUCLEOTIDE SEQUENCE [LARGE SCALE GENOMIC DNA]</scope>
    <source>
        <strain evidence="1">WHYD16114868_AA</strain>
        <tissue evidence="1">Blood</tissue>
    </source>
</reference>
<sequence length="205" mass="22227">MELFLLNLLWERSEPPALHVPLGPHGAASSDWPQADILSIGASEEVSEQELTFPSEDGTFPALKHSLFSKAHTAYKRTTATLQVPWPIATETRQSISDDEPTTSPISLPVHPDFLCEMQSSWDDPATAPAVSRTTDALYRGQDAEKLGLAHFPPVEASIAVLVQVPNLVLLSKDAACPKKQCQVSEVILKRAYSVGAKGITTASW</sequence>
<dbReference type="EMBL" id="SCEB01215003">
    <property type="protein sequence ID" value="RXM31833.1"/>
    <property type="molecule type" value="Genomic_DNA"/>
</dbReference>
<gene>
    <name evidence="1" type="ORF">EOD39_6635</name>
</gene>